<evidence type="ECO:0000313" key="9">
    <source>
        <dbReference type="EMBL" id="ACU58807.1"/>
    </source>
</evidence>
<evidence type="ECO:0000256" key="3">
    <source>
        <dbReference type="ARBA" id="ARBA00022475"/>
    </source>
</evidence>
<reference evidence="9 10" key="2">
    <citation type="journal article" date="2010" name="Stand. Genomic Sci.">
        <title>Complete genome sequence of Chitinophaga pinensis type strain (UQM 2034).</title>
        <authorList>
            <person name="Glavina Del Rio T."/>
            <person name="Abt B."/>
            <person name="Spring S."/>
            <person name="Lapidus A."/>
            <person name="Nolan M."/>
            <person name="Tice H."/>
            <person name="Copeland A."/>
            <person name="Cheng J.F."/>
            <person name="Chen F."/>
            <person name="Bruce D."/>
            <person name="Goodwin L."/>
            <person name="Pitluck S."/>
            <person name="Ivanova N."/>
            <person name="Mavromatis K."/>
            <person name="Mikhailova N."/>
            <person name="Pati A."/>
            <person name="Chen A."/>
            <person name="Palaniappan K."/>
            <person name="Land M."/>
            <person name="Hauser L."/>
            <person name="Chang Y.J."/>
            <person name="Jeffries C.D."/>
            <person name="Chain P."/>
            <person name="Saunders E."/>
            <person name="Detter J.C."/>
            <person name="Brettin T."/>
            <person name="Rohde M."/>
            <person name="Goker M."/>
            <person name="Bristow J."/>
            <person name="Eisen J.A."/>
            <person name="Markowitz V."/>
            <person name="Hugenholtz P."/>
            <person name="Kyrpides N.C."/>
            <person name="Klenk H.P."/>
            <person name="Lucas S."/>
        </authorList>
    </citation>
    <scope>NUCLEOTIDE SEQUENCE [LARGE SCALE GENOMIC DNA]</scope>
    <source>
        <strain evidence="10">ATCC 43595 / DSM 2588 / LMG 13176 / NBRC 15968 / NCIMB 11800 / UQM 2034</strain>
    </source>
</reference>
<feature type="transmembrane region" description="Helical" evidence="7">
    <location>
        <begin position="206"/>
        <end position="225"/>
    </location>
</feature>
<feature type="transmembrane region" description="Helical" evidence="7">
    <location>
        <begin position="54"/>
        <end position="72"/>
    </location>
</feature>
<evidence type="ECO:0000256" key="4">
    <source>
        <dbReference type="ARBA" id="ARBA00022692"/>
    </source>
</evidence>
<dbReference type="PANTHER" id="PTHR23501:SF174">
    <property type="entry name" value="MULTIDRUG EXPORT PROTEIN EMRB-RELATED"/>
    <property type="match status" value="1"/>
</dbReference>
<name>A0A979GMR5_CHIPD</name>
<keyword evidence="6 7" id="KW-0472">Membrane</keyword>
<feature type="domain" description="Major facilitator superfamily (MFS) profile" evidence="8">
    <location>
        <begin position="18"/>
        <end position="517"/>
    </location>
</feature>
<feature type="transmembrane region" description="Helical" evidence="7">
    <location>
        <begin position="409"/>
        <end position="428"/>
    </location>
</feature>
<dbReference type="PRINTS" id="PR01036">
    <property type="entry name" value="TCRTETB"/>
</dbReference>
<comment type="subcellular location">
    <subcellularLocation>
        <location evidence="1">Cell membrane</location>
        <topology evidence="1">Multi-pass membrane protein</topology>
    </subcellularLocation>
</comment>
<evidence type="ECO:0000256" key="7">
    <source>
        <dbReference type="SAM" id="Phobius"/>
    </source>
</evidence>
<dbReference type="NCBIfam" id="TIGR00711">
    <property type="entry name" value="efflux_EmrB"/>
    <property type="match status" value="1"/>
</dbReference>
<dbReference type="InterPro" id="IPR004638">
    <property type="entry name" value="EmrB-like"/>
</dbReference>
<keyword evidence="2" id="KW-0813">Transport</keyword>
<evidence type="ECO:0000313" key="10">
    <source>
        <dbReference type="Proteomes" id="UP000002215"/>
    </source>
</evidence>
<dbReference type="InterPro" id="IPR036259">
    <property type="entry name" value="MFS_trans_sf"/>
</dbReference>
<sequence length="528" mass="58557">METTENSLVEYGSRRIIITVVAVVCAMLELIDTTIVNVALNDLRGNLGATVNEIGWVITAYSLANVIIVPMTSWLSQQFGRRNYFAVSILVFTICSVLCGSATNIWQIMLYRFVQGLGGGALLVTSQTIIAESWPSEKRAVAQGIYTLGLIIGPTIGPTLGGYLIDHYSWPVIFYINVPIGIVATVLSLQYVRSPRYEQKRPANEVDWLGIILLTVGVSSLQYVLEKGQEDDWFSSKLIIILTVMAVFGIICFIWRQLNYRYPIVELRVLRNTNLRIGTILTFLIGFGLFGTTFVLPLYTQSLLGWSAFQSGILLLPGTLFVAVVVVIVSRLIQRGVSSKYLIVLGMLTFFVYGYWSYHLLTLQTGSANLYAVLFVRGLGLGLLYVPVTTMSLSTLEGKEIAQGAALTGMFRQLGGAFGVALISTFIARESQQHRVTLVSHLNQDDPTVQQRLSQLIAGFQQRGFDFLTAKQSAYAVLESSVQRQSTLLSYMDVFLWVGYLFLVSVPLVLIFVKESQRKTRVIETAGH</sequence>
<organism evidence="9 10">
    <name type="scientific">Chitinophaga pinensis (strain ATCC 43595 / DSM 2588 / LMG 13176 / NBRC 15968 / NCIMB 11800 / UQM 2034)</name>
    <dbReference type="NCBI Taxonomy" id="485918"/>
    <lineage>
        <taxon>Bacteria</taxon>
        <taxon>Pseudomonadati</taxon>
        <taxon>Bacteroidota</taxon>
        <taxon>Chitinophagia</taxon>
        <taxon>Chitinophagales</taxon>
        <taxon>Chitinophagaceae</taxon>
        <taxon>Chitinophaga</taxon>
    </lineage>
</organism>
<feature type="transmembrane region" description="Helical" evidence="7">
    <location>
        <begin position="113"/>
        <end position="132"/>
    </location>
</feature>
<gene>
    <name evidence="9" type="ordered locus">Cpin_1309</name>
</gene>
<dbReference type="OrthoDB" id="9807274at2"/>
<reference evidence="10" key="1">
    <citation type="submission" date="2009-08" db="EMBL/GenBank/DDBJ databases">
        <title>The complete genome of Chitinophaga pinensis DSM 2588.</title>
        <authorList>
            <consortium name="US DOE Joint Genome Institute (JGI-PGF)"/>
            <person name="Lucas S."/>
            <person name="Copeland A."/>
            <person name="Lapidus A."/>
            <person name="Glavina del Rio T."/>
            <person name="Dalin E."/>
            <person name="Tice H."/>
            <person name="Bruce D."/>
            <person name="Goodwin L."/>
            <person name="Pitluck S."/>
            <person name="Kyrpides N."/>
            <person name="Mavromatis K."/>
            <person name="Ivanova N."/>
            <person name="Mikhailova N."/>
            <person name="Sims D."/>
            <person name="Meinche L."/>
            <person name="Brettin T."/>
            <person name="Detter J.C."/>
            <person name="Han C."/>
            <person name="Larimer F."/>
            <person name="Land M."/>
            <person name="Hauser L."/>
            <person name="Markowitz V."/>
            <person name="Cheng J.-F."/>
            <person name="Hugenholtz P."/>
            <person name="Woyke T."/>
            <person name="Wu D."/>
            <person name="Spring S."/>
            <person name="Klenk H.-P."/>
            <person name="Eisen J.A."/>
        </authorList>
    </citation>
    <scope>NUCLEOTIDE SEQUENCE [LARGE SCALE GENOMIC DNA]</scope>
    <source>
        <strain evidence="10">ATCC 43595 / DSM 2588 / LMG 13176 / NBRC 15968 / NCIMB 11800 / UQM 2034</strain>
    </source>
</reference>
<feature type="transmembrane region" description="Helical" evidence="7">
    <location>
        <begin position="84"/>
        <end position="107"/>
    </location>
</feature>
<feature type="transmembrane region" description="Helical" evidence="7">
    <location>
        <begin position="308"/>
        <end position="329"/>
    </location>
</feature>
<proteinExistence type="predicted"/>
<dbReference type="Proteomes" id="UP000002215">
    <property type="component" value="Chromosome"/>
</dbReference>
<evidence type="ECO:0000259" key="8">
    <source>
        <dbReference type="PROSITE" id="PS50850"/>
    </source>
</evidence>
<evidence type="ECO:0000256" key="6">
    <source>
        <dbReference type="ARBA" id="ARBA00023136"/>
    </source>
</evidence>
<evidence type="ECO:0000256" key="5">
    <source>
        <dbReference type="ARBA" id="ARBA00022989"/>
    </source>
</evidence>
<feature type="transmembrane region" description="Helical" evidence="7">
    <location>
        <begin position="16"/>
        <end position="39"/>
    </location>
</feature>
<dbReference type="EMBL" id="CP001699">
    <property type="protein sequence ID" value="ACU58807.1"/>
    <property type="molecule type" value="Genomic_DNA"/>
</dbReference>
<dbReference type="Gene3D" id="1.20.1250.20">
    <property type="entry name" value="MFS general substrate transporter like domains"/>
    <property type="match status" value="1"/>
</dbReference>
<feature type="transmembrane region" description="Helical" evidence="7">
    <location>
        <begin position="237"/>
        <end position="255"/>
    </location>
</feature>
<dbReference type="Pfam" id="PF07690">
    <property type="entry name" value="MFS_1"/>
    <property type="match status" value="1"/>
</dbReference>
<keyword evidence="5 7" id="KW-1133">Transmembrane helix</keyword>
<dbReference type="InterPro" id="IPR011701">
    <property type="entry name" value="MFS"/>
</dbReference>
<feature type="transmembrane region" description="Helical" evidence="7">
    <location>
        <begin position="275"/>
        <end position="296"/>
    </location>
</feature>
<feature type="transmembrane region" description="Helical" evidence="7">
    <location>
        <begin position="370"/>
        <end position="388"/>
    </location>
</feature>
<feature type="transmembrane region" description="Helical" evidence="7">
    <location>
        <begin position="171"/>
        <end position="194"/>
    </location>
</feature>
<feature type="transmembrane region" description="Helical" evidence="7">
    <location>
        <begin position="144"/>
        <end position="165"/>
    </location>
</feature>
<evidence type="ECO:0000256" key="1">
    <source>
        <dbReference type="ARBA" id="ARBA00004651"/>
    </source>
</evidence>
<dbReference type="GO" id="GO:0022857">
    <property type="term" value="F:transmembrane transporter activity"/>
    <property type="evidence" value="ECO:0007669"/>
    <property type="project" value="InterPro"/>
</dbReference>
<dbReference type="SUPFAM" id="SSF103473">
    <property type="entry name" value="MFS general substrate transporter"/>
    <property type="match status" value="1"/>
</dbReference>
<evidence type="ECO:0000256" key="2">
    <source>
        <dbReference type="ARBA" id="ARBA00022448"/>
    </source>
</evidence>
<keyword evidence="3" id="KW-1003">Cell membrane</keyword>
<dbReference type="InterPro" id="IPR020846">
    <property type="entry name" value="MFS_dom"/>
</dbReference>
<dbReference type="RefSeq" id="WP_012788983.1">
    <property type="nucleotide sequence ID" value="NC_013132.1"/>
</dbReference>
<dbReference type="Gene3D" id="1.20.1720.10">
    <property type="entry name" value="Multidrug resistance protein D"/>
    <property type="match status" value="1"/>
</dbReference>
<dbReference type="PROSITE" id="PS00217">
    <property type="entry name" value="SUGAR_TRANSPORT_2"/>
    <property type="match status" value="1"/>
</dbReference>
<dbReference type="AlphaFoldDB" id="A0A979GMR5"/>
<accession>A0A979GMR5</accession>
<dbReference type="PANTHER" id="PTHR23501">
    <property type="entry name" value="MAJOR FACILITATOR SUPERFAMILY"/>
    <property type="match status" value="1"/>
</dbReference>
<feature type="transmembrane region" description="Helical" evidence="7">
    <location>
        <begin position="494"/>
        <end position="513"/>
    </location>
</feature>
<dbReference type="PROSITE" id="PS50850">
    <property type="entry name" value="MFS"/>
    <property type="match status" value="1"/>
</dbReference>
<keyword evidence="4 7" id="KW-0812">Transmembrane</keyword>
<dbReference type="CDD" id="cd17503">
    <property type="entry name" value="MFS_LmrB_MDR_like"/>
    <property type="match status" value="1"/>
</dbReference>
<protein>
    <submittedName>
        <fullName evidence="9">Drug resistance transporter, EmrB/QacA subfamily</fullName>
    </submittedName>
</protein>
<feature type="transmembrane region" description="Helical" evidence="7">
    <location>
        <begin position="341"/>
        <end position="358"/>
    </location>
</feature>
<dbReference type="InterPro" id="IPR005829">
    <property type="entry name" value="Sugar_transporter_CS"/>
</dbReference>
<dbReference type="GO" id="GO:0005886">
    <property type="term" value="C:plasma membrane"/>
    <property type="evidence" value="ECO:0007669"/>
    <property type="project" value="UniProtKB-SubCell"/>
</dbReference>
<dbReference type="KEGG" id="cpi:Cpin_1309"/>